<evidence type="ECO:0000256" key="3">
    <source>
        <dbReference type="PROSITE-ProRule" id="PRU00221"/>
    </source>
</evidence>
<keyword evidence="1 3" id="KW-0853">WD repeat</keyword>
<feature type="repeat" description="WD" evidence="3">
    <location>
        <begin position="83"/>
        <end position="129"/>
    </location>
</feature>
<reference evidence="5 6" key="1">
    <citation type="journal article" date="2018" name="Front. Microbiol.">
        <title>Prospects for Fungal Bioremediation of Acidic Radioactive Waste Sites: Characterization and Genome Sequence of Rhodotorula taiwanensis MD1149.</title>
        <authorList>
            <person name="Tkavc R."/>
            <person name="Matrosova V.Y."/>
            <person name="Grichenko O.E."/>
            <person name="Gostincar C."/>
            <person name="Volpe R.P."/>
            <person name="Klimenkova P."/>
            <person name="Gaidamakova E.K."/>
            <person name="Zhou C.E."/>
            <person name="Stewart B.J."/>
            <person name="Lyman M.G."/>
            <person name="Malfatti S.A."/>
            <person name="Rubinfeld B."/>
            <person name="Courtot M."/>
            <person name="Singh J."/>
            <person name="Dalgard C.L."/>
            <person name="Hamilton T."/>
            <person name="Frey K.G."/>
            <person name="Gunde-Cimerman N."/>
            <person name="Dugan L."/>
            <person name="Daly M.J."/>
        </authorList>
    </citation>
    <scope>NUCLEOTIDE SEQUENCE [LARGE SCALE GENOMIC DNA]</scope>
    <source>
        <strain evidence="5 6">MD1149</strain>
    </source>
</reference>
<feature type="region of interest" description="Disordered" evidence="4">
    <location>
        <begin position="175"/>
        <end position="199"/>
    </location>
</feature>
<evidence type="ECO:0000256" key="1">
    <source>
        <dbReference type="ARBA" id="ARBA00022574"/>
    </source>
</evidence>
<dbReference type="PROSITE" id="PS50294">
    <property type="entry name" value="WD_REPEATS_REGION"/>
    <property type="match status" value="2"/>
</dbReference>
<dbReference type="PANTHER" id="PTHR22847:SF637">
    <property type="entry name" value="WD REPEAT DOMAIN 5B"/>
    <property type="match status" value="1"/>
</dbReference>
<protein>
    <submittedName>
        <fullName evidence="5">Uncharacterized protein</fullName>
    </submittedName>
</protein>
<dbReference type="Proteomes" id="UP000237144">
    <property type="component" value="Unassembled WGS sequence"/>
</dbReference>
<accession>A0A2S5BJ16</accession>
<dbReference type="PANTHER" id="PTHR22847">
    <property type="entry name" value="WD40 REPEAT PROTEIN"/>
    <property type="match status" value="1"/>
</dbReference>
<keyword evidence="2" id="KW-0677">Repeat</keyword>
<sequence>MAYTQDNDKLFLTDAQHEQSAIRAARAQALADRGAPIQLSTKPIRVVVRRNAVRGGEPEAWVAESGFVIRRIGLETGKTRQIYRGHTGPVTSLAFHTLRNAEKTQVLISGSWDKSVRVWNTQSKTHLSTTVGHIDFVKAVCVVESLNVLVTGSSDKDIRIWDLSPLDRLDIEELTSRGTDASVENETEMPPQPERVGAAPPPAVPLRPLPCLLALKAHIRPVELLASYPLLEPLPDGVDDDEVDVSTRRRTGRVALVSADSMGALKIWELWRDDSGALRGELRVEARQHEGGIYDLHVSPEGEMWTASVDNSVLLSRLSLTDAATAPVPVLRIPHPDQVRSVLPLATTFPDSPHLLTGASDELLRIVDLSSSAALDPDPKREAKRDWRGLPATGPVEGCVREVEAHTHEITQLCAYVAKDEITGKPRQWVLSASLDGTLRRWRWPDLLTEAMDKVIVVKEDEAAVKESLLTEEEERELAELMGED</sequence>
<dbReference type="GO" id="GO:1990234">
    <property type="term" value="C:transferase complex"/>
    <property type="evidence" value="ECO:0007669"/>
    <property type="project" value="UniProtKB-ARBA"/>
</dbReference>
<dbReference type="InterPro" id="IPR020472">
    <property type="entry name" value="WD40_PAC1"/>
</dbReference>
<dbReference type="InterPro" id="IPR001680">
    <property type="entry name" value="WD40_rpt"/>
</dbReference>
<comment type="caution">
    <text evidence="5">The sequence shown here is derived from an EMBL/GenBank/DDBJ whole genome shotgun (WGS) entry which is preliminary data.</text>
</comment>
<dbReference type="Gene3D" id="2.130.10.10">
    <property type="entry name" value="YVTN repeat-like/Quinoprotein amine dehydrogenase"/>
    <property type="match status" value="2"/>
</dbReference>
<dbReference type="EMBL" id="PJQD01000001">
    <property type="protein sequence ID" value="POY76765.1"/>
    <property type="molecule type" value="Genomic_DNA"/>
</dbReference>
<dbReference type="STRING" id="741276.A0A2S5BJ16"/>
<dbReference type="PROSITE" id="PS50082">
    <property type="entry name" value="WD_REPEATS_2"/>
    <property type="match status" value="2"/>
</dbReference>
<evidence type="ECO:0000256" key="4">
    <source>
        <dbReference type="SAM" id="MobiDB-lite"/>
    </source>
</evidence>
<dbReference type="AlphaFoldDB" id="A0A2S5BJ16"/>
<evidence type="ECO:0000256" key="2">
    <source>
        <dbReference type="ARBA" id="ARBA00022737"/>
    </source>
</evidence>
<dbReference type="SUPFAM" id="SSF50978">
    <property type="entry name" value="WD40 repeat-like"/>
    <property type="match status" value="1"/>
</dbReference>
<dbReference type="PRINTS" id="PR00320">
    <property type="entry name" value="GPROTEINBRPT"/>
</dbReference>
<dbReference type="OrthoDB" id="6262491at2759"/>
<feature type="repeat" description="WD" evidence="3">
    <location>
        <begin position="130"/>
        <end position="164"/>
    </location>
</feature>
<dbReference type="InterPro" id="IPR015943">
    <property type="entry name" value="WD40/YVTN_repeat-like_dom_sf"/>
</dbReference>
<name>A0A2S5BJ16_9BASI</name>
<dbReference type="SMART" id="SM00320">
    <property type="entry name" value="WD40"/>
    <property type="match status" value="5"/>
</dbReference>
<proteinExistence type="predicted"/>
<gene>
    <name evidence="5" type="ORF">BMF94_0014</name>
</gene>
<evidence type="ECO:0000313" key="6">
    <source>
        <dbReference type="Proteomes" id="UP000237144"/>
    </source>
</evidence>
<evidence type="ECO:0000313" key="5">
    <source>
        <dbReference type="EMBL" id="POY76765.1"/>
    </source>
</evidence>
<organism evidence="5 6">
    <name type="scientific">Rhodotorula taiwanensis</name>
    <dbReference type="NCBI Taxonomy" id="741276"/>
    <lineage>
        <taxon>Eukaryota</taxon>
        <taxon>Fungi</taxon>
        <taxon>Dikarya</taxon>
        <taxon>Basidiomycota</taxon>
        <taxon>Pucciniomycotina</taxon>
        <taxon>Microbotryomycetes</taxon>
        <taxon>Sporidiobolales</taxon>
        <taxon>Sporidiobolaceae</taxon>
        <taxon>Rhodotorula</taxon>
    </lineage>
</organism>
<dbReference type="InterPro" id="IPR019775">
    <property type="entry name" value="WD40_repeat_CS"/>
</dbReference>
<dbReference type="InterPro" id="IPR036322">
    <property type="entry name" value="WD40_repeat_dom_sf"/>
</dbReference>
<keyword evidence="6" id="KW-1185">Reference proteome</keyword>
<dbReference type="PROSITE" id="PS00678">
    <property type="entry name" value="WD_REPEATS_1"/>
    <property type="match status" value="2"/>
</dbReference>
<dbReference type="Pfam" id="PF00400">
    <property type="entry name" value="WD40"/>
    <property type="match status" value="2"/>
</dbReference>